<feature type="transmembrane region" description="Helical" evidence="10">
    <location>
        <begin position="433"/>
        <end position="457"/>
    </location>
</feature>
<keyword evidence="12" id="KW-1185">Reference proteome</keyword>
<gene>
    <name evidence="11" type="ORF">SAMN05216229_11517</name>
</gene>
<feature type="transmembrane region" description="Helical" evidence="10">
    <location>
        <begin position="407"/>
        <end position="427"/>
    </location>
</feature>
<name>A0A1I5X3X1_9GAMM</name>
<dbReference type="GO" id="GO:0005886">
    <property type="term" value="C:plasma membrane"/>
    <property type="evidence" value="ECO:0007669"/>
    <property type="project" value="UniProtKB-SubCell"/>
</dbReference>
<evidence type="ECO:0000256" key="8">
    <source>
        <dbReference type="ARBA" id="ARBA00023136"/>
    </source>
</evidence>
<evidence type="ECO:0000256" key="10">
    <source>
        <dbReference type="SAM" id="Phobius"/>
    </source>
</evidence>
<dbReference type="GO" id="GO:0006811">
    <property type="term" value="P:monoatomic ion transport"/>
    <property type="evidence" value="ECO:0007669"/>
    <property type="project" value="UniProtKB-KW"/>
</dbReference>
<feature type="transmembrane region" description="Helical" evidence="10">
    <location>
        <begin position="184"/>
        <end position="207"/>
    </location>
</feature>
<dbReference type="Pfam" id="PF01554">
    <property type="entry name" value="MatE"/>
    <property type="match status" value="2"/>
</dbReference>
<feature type="transmembrane region" description="Helical" evidence="10">
    <location>
        <begin position="339"/>
        <end position="357"/>
    </location>
</feature>
<keyword evidence="6 10" id="KW-1133">Transmembrane helix</keyword>
<accession>A0A1I5X3X1</accession>
<dbReference type="RefSeq" id="WP_245768279.1">
    <property type="nucleotide sequence ID" value="NZ_FOXM01000015.1"/>
</dbReference>
<proteinExistence type="predicted"/>
<evidence type="ECO:0000256" key="7">
    <source>
        <dbReference type="ARBA" id="ARBA00023065"/>
    </source>
</evidence>
<dbReference type="PANTHER" id="PTHR43298:SF2">
    <property type="entry name" value="FMN_FAD EXPORTER YEEO-RELATED"/>
    <property type="match status" value="1"/>
</dbReference>
<evidence type="ECO:0000256" key="5">
    <source>
        <dbReference type="ARBA" id="ARBA00022692"/>
    </source>
</evidence>
<dbReference type="PIRSF" id="PIRSF006603">
    <property type="entry name" value="DinF"/>
    <property type="match status" value="1"/>
</dbReference>
<evidence type="ECO:0000313" key="11">
    <source>
        <dbReference type="EMBL" id="SFQ26638.1"/>
    </source>
</evidence>
<feature type="transmembrane region" description="Helical" evidence="10">
    <location>
        <begin position="36"/>
        <end position="56"/>
    </location>
</feature>
<keyword evidence="3" id="KW-0050">Antiport</keyword>
<feature type="transmembrane region" description="Helical" evidence="10">
    <location>
        <begin position="297"/>
        <end position="319"/>
    </location>
</feature>
<dbReference type="PANTHER" id="PTHR43298">
    <property type="entry name" value="MULTIDRUG RESISTANCE PROTEIN NORM-RELATED"/>
    <property type="match status" value="1"/>
</dbReference>
<dbReference type="GO" id="GO:0042910">
    <property type="term" value="F:xenobiotic transmembrane transporter activity"/>
    <property type="evidence" value="ECO:0007669"/>
    <property type="project" value="InterPro"/>
</dbReference>
<dbReference type="InterPro" id="IPR050222">
    <property type="entry name" value="MATE_MdtK"/>
</dbReference>
<keyword evidence="2" id="KW-0813">Transport</keyword>
<comment type="subcellular location">
    <subcellularLocation>
        <location evidence="1">Cell inner membrane</location>
        <topology evidence="1">Multi-pass membrane protein</topology>
    </subcellularLocation>
</comment>
<keyword evidence="5 10" id="KW-0812">Transmembrane</keyword>
<feature type="transmembrane region" description="Helical" evidence="10">
    <location>
        <begin position="377"/>
        <end position="400"/>
    </location>
</feature>
<feature type="transmembrane region" description="Helical" evidence="10">
    <location>
        <begin position="76"/>
        <end position="97"/>
    </location>
</feature>
<organism evidence="11 12">
    <name type="scientific">Geopseudomonas sagittaria</name>
    <dbReference type="NCBI Taxonomy" id="1135990"/>
    <lineage>
        <taxon>Bacteria</taxon>
        <taxon>Pseudomonadati</taxon>
        <taxon>Pseudomonadota</taxon>
        <taxon>Gammaproteobacteria</taxon>
        <taxon>Pseudomonadales</taxon>
        <taxon>Pseudomonadaceae</taxon>
        <taxon>Geopseudomonas</taxon>
    </lineage>
</organism>
<dbReference type="CDD" id="cd13133">
    <property type="entry name" value="MATE_like_7"/>
    <property type="match status" value="1"/>
</dbReference>
<dbReference type="InterPro" id="IPR048279">
    <property type="entry name" value="MdtK-like"/>
</dbReference>
<evidence type="ECO:0000256" key="1">
    <source>
        <dbReference type="ARBA" id="ARBA00004429"/>
    </source>
</evidence>
<evidence type="ECO:0000256" key="3">
    <source>
        <dbReference type="ARBA" id="ARBA00022449"/>
    </source>
</evidence>
<feature type="transmembrane region" description="Helical" evidence="10">
    <location>
        <begin position="219"/>
        <end position="241"/>
    </location>
</feature>
<evidence type="ECO:0000313" key="12">
    <source>
        <dbReference type="Proteomes" id="UP000243084"/>
    </source>
</evidence>
<sequence length="467" mass="50042">MPERAAGHACGFCGKLPGPSPETRLPMLERQRLRQILVLGLPIIGGMLSQSLINLVDAAMVGHLGEIALAGVGIGSYANFMAIALVMGLGSGVQALVARRRGEGRLDQEATPLNAGLLLALLVGLPLGLLCWWAAPWIIGLLASDPEVAAVGEDYFQWRVLAVCAVGLNFSFRGFWNGSHRSGMYLRILLGMHLCNAALSYCLIHGLFGLPEMGAEGSGLGTCIALYLGSLVYLVQTWRVARQGGFLRRRPPAIEFRVLLRLALPNSLHQFLFATGITLLFWIIAQVGTAELAVAHVLINLTLLLILPAIGLGMAATTLVSHSLGEGDVDAAHRWGWEVVRIAALGLALLGVPFWLFPAEILGLFVNDPALIELGTLPLRLTGLGMVLDAGTLVLTQALLGAGASRTVMAISLGNQWLVLLPLTYLIGPVLGYGLLAIWSLYILQRGIISAIFALMWQRRGWARIEL</sequence>
<evidence type="ECO:0000256" key="9">
    <source>
        <dbReference type="ARBA" id="ARBA00031636"/>
    </source>
</evidence>
<dbReference type="InterPro" id="IPR002528">
    <property type="entry name" value="MATE_fam"/>
</dbReference>
<evidence type="ECO:0000256" key="2">
    <source>
        <dbReference type="ARBA" id="ARBA00022448"/>
    </source>
</evidence>
<protein>
    <recommendedName>
        <fullName evidence="9">Multidrug-efflux transporter</fullName>
    </recommendedName>
</protein>
<keyword evidence="4" id="KW-1003">Cell membrane</keyword>
<feature type="transmembrane region" description="Helical" evidence="10">
    <location>
        <begin position="117"/>
        <end position="135"/>
    </location>
</feature>
<dbReference type="NCBIfam" id="TIGR00797">
    <property type="entry name" value="matE"/>
    <property type="match status" value="1"/>
</dbReference>
<evidence type="ECO:0000256" key="4">
    <source>
        <dbReference type="ARBA" id="ARBA00022475"/>
    </source>
</evidence>
<dbReference type="EMBL" id="FOXM01000015">
    <property type="protein sequence ID" value="SFQ26638.1"/>
    <property type="molecule type" value="Genomic_DNA"/>
</dbReference>
<reference evidence="12" key="1">
    <citation type="submission" date="2016-10" db="EMBL/GenBank/DDBJ databases">
        <authorList>
            <person name="Varghese N."/>
            <person name="Submissions S."/>
        </authorList>
    </citation>
    <scope>NUCLEOTIDE SEQUENCE [LARGE SCALE GENOMIC DNA]</scope>
    <source>
        <strain evidence="12">JCM 18195</strain>
    </source>
</reference>
<feature type="transmembrane region" description="Helical" evidence="10">
    <location>
        <begin position="155"/>
        <end position="172"/>
    </location>
</feature>
<keyword evidence="8 10" id="KW-0472">Membrane</keyword>
<evidence type="ECO:0000256" key="6">
    <source>
        <dbReference type="ARBA" id="ARBA00022989"/>
    </source>
</evidence>
<keyword evidence="7" id="KW-0406">Ion transport</keyword>
<dbReference type="Proteomes" id="UP000243084">
    <property type="component" value="Unassembled WGS sequence"/>
</dbReference>
<dbReference type="AlphaFoldDB" id="A0A1I5X3X1"/>
<feature type="transmembrane region" description="Helical" evidence="10">
    <location>
        <begin position="262"/>
        <end position="285"/>
    </location>
</feature>
<dbReference type="GO" id="GO:0015297">
    <property type="term" value="F:antiporter activity"/>
    <property type="evidence" value="ECO:0007669"/>
    <property type="project" value="UniProtKB-KW"/>
</dbReference>